<name>A0A2G4SNV0_RHIZD</name>
<evidence type="ECO:0000259" key="1">
    <source>
        <dbReference type="PROSITE" id="PS50108"/>
    </source>
</evidence>
<keyword evidence="3" id="KW-1185">Reference proteome</keyword>
<gene>
    <name evidence="2" type="ORF">RHIMIDRAFT_260787</name>
</gene>
<dbReference type="EMBL" id="KZ303855">
    <property type="protein sequence ID" value="PHZ10415.1"/>
    <property type="molecule type" value="Genomic_DNA"/>
</dbReference>
<feature type="domain" description="CRIB" evidence="1">
    <location>
        <begin position="73"/>
        <end position="86"/>
    </location>
</feature>
<reference evidence="2 3" key="1">
    <citation type="journal article" date="2016" name="Proc. Natl. Acad. Sci. U.S.A.">
        <title>Lipid metabolic changes in an early divergent fungus govern the establishment of a mutualistic symbiosis with endobacteria.</title>
        <authorList>
            <person name="Lastovetsky O.A."/>
            <person name="Gaspar M.L."/>
            <person name="Mondo S.J."/>
            <person name="LaButti K.M."/>
            <person name="Sandor L."/>
            <person name="Grigoriev I.V."/>
            <person name="Henry S.A."/>
            <person name="Pawlowska T.E."/>
        </authorList>
    </citation>
    <scope>NUCLEOTIDE SEQUENCE [LARGE SCALE GENOMIC DNA]</scope>
    <source>
        <strain evidence="2 3">ATCC 52813</strain>
    </source>
</reference>
<proteinExistence type="predicted"/>
<dbReference type="AlphaFoldDB" id="A0A2G4SNV0"/>
<protein>
    <recommendedName>
        <fullName evidence="1">CRIB domain-containing protein</fullName>
    </recommendedName>
</protein>
<dbReference type="GeneID" id="35442474"/>
<dbReference type="Gene3D" id="3.90.810.10">
    <property type="entry name" value="CRIB domain"/>
    <property type="match status" value="1"/>
</dbReference>
<dbReference type="Pfam" id="PF00786">
    <property type="entry name" value="PBD"/>
    <property type="match status" value="1"/>
</dbReference>
<accession>A0A2G4SNV0</accession>
<organism evidence="2 3">
    <name type="scientific">Rhizopus microsporus ATCC 52813</name>
    <dbReference type="NCBI Taxonomy" id="1340429"/>
    <lineage>
        <taxon>Eukaryota</taxon>
        <taxon>Fungi</taxon>
        <taxon>Fungi incertae sedis</taxon>
        <taxon>Mucoromycota</taxon>
        <taxon>Mucoromycotina</taxon>
        <taxon>Mucoromycetes</taxon>
        <taxon>Mucorales</taxon>
        <taxon>Mucorineae</taxon>
        <taxon>Rhizopodaceae</taxon>
        <taxon>Rhizopus</taxon>
    </lineage>
</organism>
<evidence type="ECO:0000313" key="2">
    <source>
        <dbReference type="EMBL" id="PHZ10415.1"/>
    </source>
</evidence>
<sequence length="115" mass="13055">MGNTNSTSSIYSAPNGQYYHETRSHRRYKKGIRRLGSGMTLSKLYSHPNMSTPNMPSKATAWKNQFGEKILDISKPTKFEHGIHVEYDDGSGKFMVFHPKTTISHNLTLFLIGFT</sequence>
<dbReference type="InterPro" id="IPR036936">
    <property type="entry name" value="CRIB_dom_sf"/>
</dbReference>
<dbReference type="STRING" id="1340429.A0A2G4SNV0"/>
<dbReference type="PROSITE" id="PS50108">
    <property type="entry name" value="CRIB"/>
    <property type="match status" value="1"/>
</dbReference>
<dbReference type="RefSeq" id="XP_023464123.1">
    <property type="nucleotide sequence ID" value="XM_023611484.1"/>
</dbReference>
<evidence type="ECO:0000313" key="3">
    <source>
        <dbReference type="Proteomes" id="UP000242254"/>
    </source>
</evidence>
<dbReference type="InterPro" id="IPR000095">
    <property type="entry name" value="CRIB_dom"/>
</dbReference>
<dbReference type="Proteomes" id="UP000242254">
    <property type="component" value="Unassembled WGS sequence"/>
</dbReference>